<dbReference type="AlphaFoldDB" id="A0A4Y2HJ82"/>
<dbReference type="InterPro" id="IPR009262">
    <property type="entry name" value="SLC35_F1/F2/F6"/>
</dbReference>
<evidence type="ECO:0000256" key="1">
    <source>
        <dbReference type="ARBA" id="ARBA00004141"/>
    </source>
</evidence>
<feature type="transmembrane region" description="Helical" evidence="8">
    <location>
        <begin position="46"/>
        <end position="68"/>
    </location>
</feature>
<dbReference type="GO" id="GO:0016020">
    <property type="term" value="C:membrane"/>
    <property type="evidence" value="ECO:0007669"/>
    <property type="project" value="UniProtKB-SubCell"/>
</dbReference>
<evidence type="ECO:0000256" key="8">
    <source>
        <dbReference type="SAM" id="Phobius"/>
    </source>
</evidence>
<evidence type="ECO:0000313" key="9">
    <source>
        <dbReference type="EMBL" id="GBM65367.1"/>
    </source>
</evidence>
<dbReference type="SUPFAM" id="SSF103481">
    <property type="entry name" value="Multidrug resistance efflux transporter EmrE"/>
    <property type="match status" value="1"/>
</dbReference>
<dbReference type="PIRSF" id="PIRSF036436">
    <property type="entry name" value="UCP036436"/>
    <property type="match status" value="1"/>
</dbReference>
<dbReference type="GO" id="GO:0022857">
    <property type="term" value="F:transmembrane transporter activity"/>
    <property type="evidence" value="ECO:0007669"/>
    <property type="project" value="InterPro"/>
</dbReference>
<reference evidence="9 10" key="1">
    <citation type="journal article" date="2019" name="Sci. Rep.">
        <title>Orb-weaving spider Araneus ventricosus genome elucidates the spidroin gene catalogue.</title>
        <authorList>
            <person name="Kono N."/>
            <person name="Nakamura H."/>
            <person name="Ohtoshi R."/>
            <person name="Moran D.A.P."/>
            <person name="Shinohara A."/>
            <person name="Yoshida Y."/>
            <person name="Fujiwara M."/>
            <person name="Mori M."/>
            <person name="Tomita M."/>
            <person name="Arakawa K."/>
        </authorList>
    </citation>
    <scope>NUCLEOTIDE SEQUENCE [LARGE SCALE GENOMIC DNA]</scope>
</reference>
<feature type="transmembrane region" description="Helical" evidence="8">
    <location>
        <begin position="147"/>
        <end position="168"/>
    </location>
</feature>
<comment type="caution">
    <text evidence="9">The sequence shown here is derived from an EMBL/GenBank/DDBJ whole genome shotgun (WGS) entry which is preliminary data.</text>
</comment>
<name>A0A4Y2HJ82_ARAVE</name>
<dbReference type="Proteomes" id="UP000499080">
    <property type="component" value="Unassembled WGS sequence"/>
</dbReference>
<feature type="transmembrane region" description="Helical" evidence="8">
    <location>
        <begin position="123"/>
        <end position="140"/>
    </location>
</feature>
<protein>
    <submittedName>
        <fullName evidence="9">Solute carrier family 35 member F6</fullName>
    </submittedName>
</protein>
<accession>A0A4Y2HJ82</accession>
<dbReference type="InterPro" id="IPR037185">
    <property type="entry name" value="EmrE-like"/>
</dbReference>
<keyword evidence="5 8" id="KW-1133">Transmembrane helix</keyword>
<dbReference type="Pfam" id="PF06027">
    <property type="entry name" value="SLC35F"/>
    <property type="match status" value="1"/>
</dbReference>
<dbReference type="OrthoDB" id="29773at2759"/>
<keyword evidence="10" id="KW-1185">Reference proteome</keyword>
<comment type="subcellular location">
    <subcellularLocation>
        <location evidence="1">Membrane</location>
        <topology evidence="1">Multi-pass membrane protein</topology>
    </subcellularLocation>
</comment>
<sequence>MAWTNYQKALALLMVVTGSINTIATKWADKLSSKNSKGNVTEFNHPFLQACSMFLGELSCLLLFKIIVCSGKPSHLVGTEDGKLPTSGSFNPFIFLAPALCDLTATSTMYVGLNLTYASSFQMLRGAVIVFTGLLSVAFLDRHLKRYEWLGIFIVIIGLVCVGLSDIINPDDSANYSQNSIITGDLLIIMAQIIVAAQMVIEEKFVSKYNVPPLQGVGWEGLFGFVTLSILLVPMYYIKVGNSIFKNPDGRMEDAIDGFIQISNNWRVALAVTGTVVSIAFFNFAGLSVTKEMSATTRMVLDSVRTFTVWAFSLSVKWQKFYWLQLVGFIILLIGMCLYNDVFIRPLYHKLRAKYGRSGETQPLLRNSDEESSGPLIKSGSTSINA</sequence>
<evidence type="ECO:0000256" key="6">
    <source>
        <dbReference type="ARBA" id="ARBA00023136"/>
    </source>
</evidence>
<keyword evidence="3" id="KW-0813">Transport</keyword>
<feature type="transmembrane region" description="Helical" evidence="8">
    <location>
        <begin position="268"/>
        <end position="287"/>
    </location>
</feature>
<evidence type="ECO:0000313" key="10">
    <source>
        <dbReference type="Proteomes" id="UP000499080"/>
    </source>
</evidence>
<dbReference type="InterPro" id="IPR012404">
    <property type="entry name" value="UCP036436"/>
</dbReference>
<feature type="region of interest" description="Disordered" evidence="7">
    <location>
        <begin position="362"/>
        <end position="386"/>
    </location>
</feature>
<evidence type="ECO:0000256" key="4">
    <source>
        <dbReference type="ARBA" id="ARBA00022692"/>
    </source>
</evidence>
<evidence type="ECO:0000256" key="3">
    <source>
        <dbReference type="ARBA" id="ARBA00022448"/>
    </source>
</evidence>
<dbReference type="EMBL" id="BGPR01001975">
    <property type="protein sequence ID" value="GBM65367.1"/>
    <property type="molecule type" value="Genomic_DNA"/>
</dbReference>
<dbReference type="Gene3D" id="1.10.3730.20">
    <property type="match status" value="1"/>
</dbReference>
<evidence type="ECO:0000256" key="5">
    <source>
        <dbReference type="ARBA" id="ARBA00022989"/>
    </source>
</evidence>
<evidence type="ECO:0000256" key="7">
    <source>
        <dbReference type="SAM" id="MobiDB-lite"/>
    </source>
</evidence>
<gene>
    <name evidence="9" type="primary">SLC35F6_1</name>
    <name evidence="9" type="ORF">AVEN_98191_1</name>
</gene>
<feature type="transmembrane region" description="Helical" evidence="8">
    <location>
        <begin position="221"/>
        <end position="238"/>
    </location>
</feature>
<dbReference type="PANTHER" id="PTHR13146">
    <property type="match status" value="1"/>
</dbReference>
<feature type="transmembrane region" description="Helical" evidence="8">
    <location>
        <begin position="89"/>
        <end position="111"/>
    </location>
</feature>
<organism evidence="9 10">
    <name type="scientific">Araneus ventricosus</name>
    <name type="common">Orbweaver spider</name>
    <name type="synonym">Epeira ventricosa</name>
    <dbReference type="NCBI Taxonomy" id="182803"/>
    <lineage>
        <taxon>Eukaryota</taxon>
        <taxon>Metazoa</taxon>
        <taxon>Ecdysozoa</taxon>
        <taxon>Arthropoda</taxon>
        <taxon>Chelicerata</taxon>
        <taxon>Arachnida</taxon>
        <taxon>Araneae</taxon>
        <taxon>Araneomorphae</taxon>
        <taxon>Entelegynae</taxon>
        <taxon>Araneoidea</taxon>
        <taxon>Araneidae</taxon>
        <taxon>Araneus</taxon>
    </lineage>
</organism>
<keyword evidence="6 8" id="KW-0472">Membrane</keyword>
<proteinExistence type="inferred from homology"/>
<keyword evidence="4 8" id="KW-0812">Transmembrane</keyword>
<dbReference type="PANTHER" id="PTHR13146:SF0">
    <property type="entry name" value="SOLUTE CARRIER FAMILY 35 MEMBER F6"/>
    <property type="match status" value="1"/>
</dbReference>
<feature type="transmembrane region" description="Helical" evidence="8">
    <location>
        <begin position="322"/>
        <end position="344"/>
    </location>
</feature>
<comment type="similarity">
    <text evidence="2">Belongs to the SLC35F solute transporter family.</text>
</comment>
<evidence type="ECO:0000256" key="2">
    <source>
        <dbReference type="ARBA" id="ARBA00007863"/>
    </source>
</evidence>